<keyword evidence="2 3" id="KW-0472">Membrane</keyword>
<dbReference type="InterPro" id="IPR003784">
    <property type="entry name" value="BioY"/>
</dbReference>
<name>A0A6L5GTK7_9FIRM</name>
<dbReference type="PIRSF" id="PIRSF016661">
    <property type="entry name" value="BioY"/>
    <property type="match status" value="1"/>
</dbReference>
<comment type="similarity">
    <text evidence="1 2">Belongs to the BioY family.</text>
</comment>
<evidence type="ECO:0000313" key="4">
    <source>
        <dbReference type="EMBL" id="MQM73513.1"/>
    </source>
</evidence>
<feature type="transmembrane region" description="Helical" evidence="3">
    <location>
        <begin position="60"/>
        <end position="78"/>
    </location>
</feature>
<evidence type="ECO:0000256" key="3">
    <source>
        <dbReference type="SAM" id="Phobius"/>
    </source>
</evidence>
<dbReference type="AlphaFoldDB" id="A0A6L5GTK7"/>
<organism evidence="4 5">
    <name type="scientific">Candidatus Pseudoramibacter fermentans</name>
    <dbReference type="NCBI Taxonomy" id="2594427"/>
    <lineage>
        <taxon>Bacteria</taxon>
        <taxon>Bacillati</taxon>
        <taxon>Bacillota</taxon>
        <taxon>Clostridia</taxon>
        <taxon>Eubacteriales</taxon>
        <taxon>Eubacteriaceae</taxon>
        <taxon>Pseudoramibacter</taxon>
    </lineage>
</organism>
<dbReference type="GO" id="GO:0005886">
    <property type="term" value="C:plasma membrane"/>
    <property type="evidence" value="ECO:0007669"/>
    <property type="project" value="UniProtKB-SubCell"/>
</dbReference>
<keyword evidence="2" id="KW-0813">Transport</keyword>
<feature type="transmembrane region" description="Helical" evidence="3">
    <location>
        <begin position="84"/>
        <end position="103"/>
    </location>
</feature>
<evidence type="ECO:0000256" key="2">
    <source>
        <dbReference type="PIRNR" id="PIRNR016661"/>
    </source>
</evidence>
<comment type="subcellular location">
    <subcellularLocation>
        <location evidence="2">Cell membrane</location>
        <topology evidence="2">Multi-pass membrane protein</topology>
    </subcellularLocation>
</comment>
<feature type="transmembrane region" description="Helical" evidence="3">
    <location>
        <begin position="115"/>
        <end position="136"/>
    </location>
</feature>
<feature type="transmembrane region" description="Helical" evidence="3">
    <location>
        <begin position="12"/>
        <end position="29"/>
    </location>
</feature>
<sequence length="195" mass="20483">MMSNKPKTRNLIFTALLAAFMAILGPLSIPLPGGVPLSLLTFALFLSAYLLGWRLGTLAVVVYLLLGFFGVPVFSGFTAGAGKLLGPTGGYLIGYIPAALIAGKLCATRRKFVPALISMLIGSTACLALGTIWFMFVTHTALIPALVVCVVPFIPGDIAKMAAAAAVGKILDDRLTRSGLSIQKFEAGENPKRRS</sequence>
<comment type="caution">
    <text evidence="4">The sequence shown here is derived from an EMBL/GenBank/DDBJ whole genome shotgun (WGS) entry which is preliminary data.</text>
</comment>
<keyword evidence="3" id="KW-1133">Transmembrane helix</keyword>
<dbReference type="Proteomes" id="UP000473648">
    <property type="component" value="Unassembled WGS sequence"/>
</dbReference>
<reference evidence="4" key="1">
    <citation type="journal article" date="2020" name="Appl. Environ. Microbiol.">
        <title>Medium-Chain Fatty Acid Synthesis by 'Candidatus Weimeria bifida' gen. nov., sp. nov., and 'Candidatus Pseudoramibacter fermentans' sp. nov.</title>
        <authorList>
            <person name="Scarborough M.J."/>
            <person name="Myers K.S."/>
            <person name="Donohue T.J."/>
            <person name="Noguera D.R."/>
        </authorList>
    </citation>
    <scope>NUCLEOTIDE SEQUENCE</scope>
    <source>
        <strain evidence="4">EUB1.1</strain>
    </source>
</reference>
<dbReference type="Pfam" id="PF02632">
    <property type="entry name" value="BioY"/>
    <property type="match status" value="1"/>
</dbReference>
<keyword evidence="5" id="KW-1185">Reference proteome</keyword>
<feature type="transmembrane region" description="Helical" evidence="3">
    <location>
        <begin position="35"/>
        <end position="53"/>
    </location>
</feature>
<evidence type="ECO:0000313" key="5">
    <source>
        <dbReference type="Proteomes" id="UP000473648"/>
    </source>
</evidence>
<dbReference type="PANTHER" id="PTHR34295:SF1">
    <property type="entry name" value="BIOTIN TRANSPORTER BIOY"/>
    <property type="match status" value="1"/>
</dbReference>
<dbReference type="PANTHER" id="PTHR34295">
    <property type="entry name" value="BIOTIN TRANSPORTER BIOY"/>
    <property type="match status" value="1"/>
</dbReference>
<accession>A0A6L5GTK7</accession>
<keyword evidence="3" id="KW-0812">Transmembrane</keyword>
<keyword evidence="2" id="KW-1003">Cell membrane</keyword>
<feature type="transmembrane region" description="Helical" evidence="3">
    <location>
        <begin position="142"/>
        <end position="167"/>
    </location>
</feature>
<dbReference type="EMBL" id="VOGB01000005">
    <property type="protein sequence ID" value="MQM73513.1"/>
    <property type="molecule type" value="Genomic_DNA"/>
</dbReference>
<gene>
    <name evidence="4" type="ORF">FRC53_08900</name>
</gene>
<protein>
    <recommendedName>
        <fullName evidence="2">Biotin transporter</fullName>
    </recommendedName>
</protein>
<proteinExistence type="inferred from homology"/>
<dbReference type="GO" id="GO:0015225">
    <property type="term" value="F:biotin transmembrane transporter activity"/>
    <property type="evidence" value="ECO:0007669"/>
    <property type="project" value="UniProtKB-UniRule"/>
</dbReference>
<evidence type="ECO:0000256" key="1">
    <source>
        <dbReference type="ARBA" id="ARBA00010692"/>
    </source>
</evidence>
<dbReference type="Gene3D" id="1.10.1760.20">
    <property type="match status" value="1"/>
</dbReference>